<gene>
    <name evidence="2" type="ORF">CEXT_800921</name>
</gene>
<evidence type="ECO:0000313" key="3">
    <source>
        <dbReference type="Proteomes" id="UP001054945"/>
    </source>
</evidence>
<accession>A0AAV4M9E4</accession>
<feature type="region of interest" description="Disordered" evidence="1">
    <location>
        <begin position="17"/>
        <end position="41"/>
    </location>
</feature>
<feature type="compositionally biased region" description="Basic and acidic residues" evidence="1">
    <location>
        <begin position="20"/>
        <end position="30"/>
    </location>
</feature>
<proteinExistence type="predicted"/>
<comment type="caution">
    <text evidence="2">The sequence shown here is derived from an EMBL/GenBank/DDBJ whole genome shotgun (WGS) entry which is preliminary data.</text>
</comment>
<name>A0AAV4M9E4_CAEEX</name>
<reference evidence="2 3" key="1">
    <citation type="submission" date="2021-06" db="EMBL/GenBank/DDBJ databases">
        <title>Caerostris extrusa draft genome.</title>
        <authorList>
            <person name="Kono N."/>
            <person name="Arakawa K."/>
        </authorList>
    </citation>
    <scope>NUCLEOTIDE SEQUENCE [LARGE SCALE GENOMIC DNA]</scope>
</reference>
<evidence type="ECO:0000313" key="2">
    <source>
        <dbReference type="EMBL" id="GIX68508.1"/>
    </source>
</evidence>
<dbReference type="Proteomes" id="UP001054945">
    <property type="component" value="Unassembled WGS sequence"/>
</dbReference>
<keyword evidence="3" id="KW-1185">Reference proteome</keyword>
<dbReference type="AlphaFoldDB" id="A0AAV4M9E4"/>
<sequence length="69" mass="7764">MCAQHFMKIKSAMSSWRMLAPRDKKKERGPGRTSRCLTESSQKAGTASLPCFFRTANPTRSSASWFHIA</sequence>
<dbReference type="EMBL" id="BPLR01001970">
    <property type="protein sequence ID" value="GIX68508.1"/>
    <property type="molecule type" value="Genomic_DNA"/>
</dbReference>
<protein>
    <submittedName>
        <fullName evidence="2">Uncharacterized protein</fullName>
    </submittedName>
</protein>
<organism evidence="2 3">
    <name type="scientific">Caerostris extrusa</name>
    <name type="common">Bark spider</name>
    <name type="synonym">Caerostris bankana</name>
    <dbReference type="NCBI Taxonomy" id="172846"/>
    <lineage>
        <taxon>Eukaryota</taxon>
        <taxon>Metazoa</taxon>
        <taxon>Ecdysozoa</taxon>
        <taxon>Arthropoda</taxon>
        <taxon>Chelicerata</taxon>
        <taxon>Arachnida</taxon>
        <taxon>Araneae</taxon>
        <taxon>Araneomorphae</taxon>
        <taxon>Entelegynae</taxon>
        <taxon>Araneoidea</taxon>
        <taxon>Araneidae</taxon>
        <taxon>Caerostris</taxon>
    </lineage>
</organism>
<evidence type="ECO:0000256" key="1">
    <source>
        <dbReference type="SAM" id="MobiDB-lite"/>
    </source>
</evidence>